<reference evidence="3 4" key="1">
    <citation type="submission" date="2020-07" db="EMBL/GenBank/DDBJ databases">
        <authorList>
            <person name="Zhuang K."/>
            <person name="Ran Y."/>
        </authorList>
    </citation>
    <scope>NUCLEOTIDE SEQUENCE [LARGE SCALE GENOMIC DNA]</scope>
    <source>
        <strain evidence="3 4">WCH-YHL-001</strain>
    </source>
</reference>
<keyword evidence="4" id="KW-1185">Reference proteome</keyword>
<evidence type="ECO:0000259" key="2">
    <source>
        <dbReference type="Pfam" id="PF13472"/>
    </source>
</evidence>
<evidence type="ECO:0000313" key="4">
    <source>
        <dbReference type="Proteomes" id="UP000515512"/>
    </source>
</evidence>
<organism evidence="3 4">
    <name type="scientific">Nocardia huaxiensis</name>
    <dbReference type="NCBI Taxonomy" id="2755382"/>
    <lineage>
        <taxon>Bacteria</taxon>
        <taxon>Bacillati</taxon>
        <taxon>Actinomycetota</taxon>
        <taxon>Actinomycetes</taxon>
        <taxon>Mycobacteriales</taxon>
        <taxon>Nocardiaceae</taxon>
        <taxon>Nocardia</taxon>
    </lineage>
</organism>
<feature type="signal peptide" evidence="1">
    <location>
        <begin position="1"/>
        <end position="19"/>
    </location>
</feature>
<dbReference type="Pfam" id="PF13472">
    <property type="entry name" value="Lipase_GDSL_2"/>
    <property type="match status" value="1"/>
</dbReference>
<accession>A0A7D6ZUK0</accession>
<protein>
    <submittedName>
        <fullName evidence="3">SGNH/GDSL hydrolase family protein</fullName>
    </submittedName>
</protein>
<dbReference type="InterPro" id="IPR036514">
    <property type="entry name" value="SGNH_hydro_sf"/>
</dbReference>
<evidence type="ECO:0000256" key="1">
    <source>
        <dbReference type="SAM" id="SignalP"/>
    </source>
</evidence>
<sequence>MVIAALITMLLVPAGTALTAPVLDWSAVWATAQQRPDTGMHGNWSAQGFADQTVRQTIRVSAGGPALRIRLSNLYGREPLALSHATVARSTGGAAVAPESLRPLTVGLASAFEIAPGTELSTDPVPLAVSPGESLTVTMYFARPTGPATHHAQAAATTYRAAGNHAADATATPFIETSRSWYYLAGVDVLRSAPRPDVTVAFGDSITDGYLSTTDANRRYPDELAQQLTAAGRSRPVLNAGISGNRVTVDSALLGDSALSRFRRDVLQQPGISTVIVLEGINDIGLSGGPDPDGRHSPAITAEHLIDSHRDLIRQARTAGIRIIGATILPFAGSPYFTPDKERIRHEVNTWIRTSGEYDAVVDLDTALASPTDRTALNPTFDSGDHLHPNDSGYRAMAAAVTRSGL</sequence>
<keyword evidence="3" id="KW-0378">Hydrolase</keyword>
<dbReference type="Gene3D" id="3.40.50.1110">
    <property type="entry name" value="SGNH hydrolase"/>
    <property type="match status" value="1"/>
</dbReference>
<dbReference type="Proteomes" id="UP000515512">
    <property type="component" value="Chromosome"/>
</dbReference>
<dbReference type="AlphaFoldDB" id="A0A7D6ZUK0"/>
<name>A0A7D6ZUK0_9NOCA</name>
<feature type="domain" description="SGNH hydrolase-type esterase" evidence="2">
    <location>
        <begin position="201"/>
        <end position="396"/>
    </location>
</feature>
<dbReference type="GO" id="GO:0016787">
    <property type="term" value="F:hydrolase activity"/>
    <property type="evidence" value="ECO:0007669"/>
    <property type="project" value="UniProtKB-KW"/>
</dbReference>
<gene>
    <name evidence="3" type="ORF">H0264_10440</name>
</gene>
<dbReference type="PANTHER" id="PTHR43784:SF2">
    <property type="entry name" value="GDSL-LIKE LIPASE_ACYLHYDROLASE, PUTATIVE (AFU_ORTHOLOGUE AFUA_2G00820)-RELATED"/>
    <property type="match status" value="1"/>
</dbReference>
<keyword evidence="1" id="KW-0732">Signal</keyword>
<dbReference type="PANTHER" id="PTHR43784">
    <property type="entry name" value="GDSL-LIKE LIPASE/ACYLHYDROLASE, PUTATIVE (AFU_ORTHOLOGUE AFUA_2G00820)-RELATED"/>
    <property type="match status" value="1"/>
</dbReference>
<proteinExistence type="predicted"/>
<dbReference type="InterPro" id="IPR013830">
    <property type="entry name" value="SGNH_hydro"/>
</dbReference>
<dbReference type="EMBL" id="CP059399">
    <property type="protein sequence ID" value="QLY34265.1"/>
    <property type="molecule type" value="Genomic_DNA"/>
</dbReference>
<dbReference type="KEGG" id="nhu:H0264_10440"/>
<dbReference type="CDD" id="cd01830">
    <property type="entry name" value="XynE_like"/>
    <property type="match status" value="1"/>
</dbReference>
<dbReference type="SUPFAM" id="SSF52266">
    <property type="entry name" value="SGNH hydrolase"/>
    <property type="match status" value="1"/>
</dbReference>
<evidence type="ECO:0000313" key="3">
    <source>
        <dbReference type="EMBL" id="QLY34265.1"/>
    </source>
</evidence>
<feature type="chain" id="PRO_5028379216" evidence="1">
    <location>
        <begin position="20"/>
        <end position="406"/>
    </location>
</feature>
<dbReference type="InterPro" id="IPR053140">
    <property type="entry name" value="GDSL_Rv0518-like"/>
</dbReference>